<reference evidence="2" key="1">
    <citation type="journal article" date="2019" name="Int. J. Syst. Evol. Microbiol.">
        <title>The Global Catalogue of Microorganisms (GCM) 10K type strain sequencing project: providing services to taxonomists for standard genome sequencing and annotation.</title>
        <authorList>
            <consortium name="The Broad Institute Genomics Platform"/>
            <consortium name="The Broad Institute Genome Sequencing Center for Infectious Disease"/>
            <person name="Wu L."/>
            <person name="Ma J."/>
        </authorList>
    </citation>
    <scope>NUCLEOTIDE SEQUENCE [LARGE SCALE GENOMIC DNA]</scope>
    <source>
        <strain evidence="2">NBRC 112299</strain>
    </source>
</reference>
<protein>
    <recommendedName>
        <fullName evidence="3">DUF1349 domain-containing protein</fullName>
    </recommendedName>
</protein>
<dbReference type="RefSeq" id="WP_284327410.1">
    <property type="nucleotide sequence ID" value="NZ_BSUN01000001.1"/>
</dbReference>
<dbReference type="EMBL" id="BSUN01000001">
    <property type="protein sequence ID" value="GMA34457.1"/>
    <property type="molecule type" value="Genomic_DNA"/>
</dbReference>
<dbReference type="Pfam" id="PF07081">
    <property type="entry name" value="DUF1349"/>
    <property type="match status" value="1"/>
</dbReference>
<accession>A0ABQ6IB96</accession>
<evidence type="ECO:0008006" key="3">
    <source>
        <dbReference type="Google" id="ProtNLM"/>
    </source>
</evidence>
<dbReference type="InterPro" id="IPR009784">
    <property type="entry name" value="DUF1349"/>
</dbReference>
<evidence type="ECO:0000313" key="1">
    <source>
        <dbReference type="EMBL" id="GMA34457.1"/>
    </source>
</evidence>
<dbReference type="Proteomes" id="UP001157125">
    <property type="component" value="Unassembled WGS sequence"/>
</dbReference>
<proteinExistence type="predicted"/>
<comment type="caution">
    <text evidence="1">The sequence shown here is derived from an EMBL/GenBank/DDBJ whole genome shotgun (WGS) entry which is preliminary data.</text>
</comment>
<dbReference type="PANTHER" id="PTHR35332">
    <property type="entry name" value="REGULATION OF ENOLASE PROTEIN 1"/>
    <property type="match status" value="1"/>
</dbReference>
<dbReference type="Gene3D" id="2.60.120.200">
    <property type="match status" value="1"/>
</dbReference>
<gene>
    <name evidence="1" type="ORF">GCM10025876_06610</name>
</gene>
<evidence type="ECO:0000313" key="2">
    <source>
        <dbReference type="Proteomes" id="UP001157125"/>
    </source>
</evidence>
<sequence>MTHAMAGLPALQWTGDEAVARVDDDHAALTLVAATGVDWTNDAGGGPQQHAASALAFAAPEGDFVLQARVTVAGPRTTFDAGALVLWADRDHWAKLCFEYSPQGDAMVVSVVTDAYSDDSNGPIVTDASVFLRLARVGDAVAFHFSLDGERWDFVRVFRLPSRLRAVAGGVLVAGADGGRVHRGL</sequence>
<organism evidence="1 2">
    <name type="scientific">Demequina litorisediminis</name>
    <dbReference type="NCBI Taxonomy" id="1849022"/>
    <lineage>
        <taxon>Bacteria</taxon>
        <taxon>Bacillati</taxon>
        <taxon>Actinomycetota</taxon>
        <taxon>Actinomycetes</taxon>
        <taxon>Micrococcales</taxon>
        <taxon>Demequinaceae</taxon>
        <taxon>Demequina</taxon>
    </lineage>
</organism>
<dbReference type="SUPFAM" id="SSF49899">
    <property type="entry name" value="Concanavalin A-like lectins/glucanases"/>
    <property type="match status" value="1"/>
</dbReference>
<dbReference type="PANTHER" id="PTHR35332:SF2">
    <property type="entry name" value="REGULATION OF ENOLASE PROTEIN 1"/>
    <property type="match status" value="1"/>
</dbReference>
<dbReference type="InterPro" id="IPR013320">
    <property type="entry name" value="ConA-like_dom_sf"/>
</dbReference>
<name>A0ABQ6IB96_9MICO</name>
<keyword evidence="2" id="KW-1185">Reference proteome</keyword>